<feature type="compositionally biased region" description="Basic and acidic residues" evidence="1">
    <location>
        <begin position="255"/>
        <end position="270"/>
    </location>
</feature>
<dbReference type="OrthoDB" id="444809at2759"/>
<feature type="compositionally biased region" description="Basic and acidic residues" evidence="1">
    <location>
        <begin position="281"/>
        <end position="294"/>
    </location>
</feature>
<dbReference type="AlphaFoldDB" id="A0A7J0DI57"/>
<organism evidence="2 3">
    <name type="scientific">Actinidia rufa</name>
    <dbReference type="NCBI Taxonomy" id="165716"/>
    <lineage>
        <taxon>Eukaryota</taxon>
        <taxon>Viridiplantae</taxon>
        <taxon>Streptophyta</taxon>
        <taxon>Embryophyta</taxon>
        <taxon>Tracheophyta</taxon>
        <taxon>Spermatophyta</taxon>
        <taxon>Magnoliopsida</taxon>
        <taxon>eudicotyledons</taxon>
        <taxon>Gunneridae</taxon>
        <taxon>Pentapetalae</taxon>
        <taxon>asterids</taxon>
        <taxon>Ericales</taxon>
        <taxon>Actinidiaceae</taxon>
        <taxon>Actinidia</taxon>
    </lineage>
</organism>
<name>A0A7J0DI57_9ERIC</name>
<feature type="compositionally biased region" description="Basic and acidic residues" evidence="1">
    <location>
        <begin position="301"/>
        <end position="322"/>
    </location>
</feature>
<comment type="caution">
    <text evidence="2">The sequence shown here is derived from an EMBL/GenBank/DDBJ whole genome shotgun (WGS) entry which is preliminary data.</text>
</comment>
<dbReference type="Proteomes" id="UP000585474">
    <property type="component" value="Unassembled WGS sequence"/>
</dbReference>
<protein>
    <submittedName>
        <fullName evidence="2">Chloroplast sensor kinase</fullName>
    </submittedName>
</protein>
<dbReference type="EMBL" id="BJWL01000231">
    <property type="protein sequence ID" value="GFS35509.1"/>
    <property type="molecule type" value="Genomic_DNA"/>
</dbReference>
<feature type="compositionally biased region" description="Polar residues" evidence="1">
    <location>
        <begin position="240"/>
        <end position="250"/>
    </location>
</feature>
<dbReference type="Gene3D" id="3.80.10.10">
    <property type="entry name" value="Ribonuclease Inhibitor"/>
    <property type="match status" value="1"/>
</dbReference>
<sequence>MAQSHRALEKLCLKCMLVTEEDLELLASFPSFRELVLICCDGFGTSGLAVVSTRGVKWALPARHGTGMARKNSARVRFRHGISSARHGMARSERALVRVRGKEMVEHCTIVDLTWHGMARHDQSADRHGHNTIVDLVWHGMARHDTDLVKYSMGMARMCQGHGTGLCKTVWKLCHGSAEVALREAEDAISSEQAEFVLEYRAVVFPMVKHPFVVGFLVAEFPKRELKREEHGIKDCQLLEKTTPSPVSKASSKHQSHENTKNSRRLRLDPENPQSLTLDSLKQRIESEKQKLKNDDDEQDEIKPIENLDGGDDRSMTYEELRGNCGTGETFRSENRERRENPQKRKRGNEMEEKSEKVEVEEDLSEAVRGIEFGKVKLGAERIRQKKLRKIAKREKKLMPPGFEG</sequence>
<dbReference type="GO" id="GO:0016301">
    <property type="term" value="F:kinase activity"/>
    <property type="evidence" value="ECO:0007669"/>
    <property type="project" value="UniProtKB-KW"/>
</dbReference>
<reference evidence="3" key="1">
    <citation type="submission" date="2019-07" db="EMBL/GenBank/DDBJ databases">
        <title>De Novo Assembly of kiwifruit Actinidia rufa.</title>
        <authorList>
            <person name="Sugita-Konishi S."/>
            <person name="Sato K."/>
            <person name="Mori E."/>
            <person name="Abe Y."/>
            <person name="Kisaki G."/>
            <person name="Hamano K."/>
            <person name="Suezawa K."/>
            <person name="Otani M."/>
            <person name="Fukuda T."/>
            <person name="Manabe T."/>
            <person name="Gomi K."/>
            <person name="Tabuchi M."/>
            <person name="Akimitsu K."/>
            <person name="Kataoka I."/>
        </authorList>
    </citation>
    <scope>NUCLEOTIDE SEQUENCE [LARGE SCALE GENOMIC DNA]</scope>
    <source>
        <strain evidence="3">cv. Fuchu</strain>
    </source>
</reference>
<keyword evidence="2" id="KW-0808">Transferase</keyword>
<evidence type="ECO:0000313" key="3">
    <source>
        <dbReference type="Proteomes" id="UP000585474"/>
    </source>
</evidence>
<proteinExistence type="predicted"/>
<feature type="region of interest" description="Disordered" evidence="1">
    <location>
        <begin position="239"/>
        <end position="358"/>
    </location>
</feature>
<evidence type="ECO:0000256" key="1">
    <source>
        <dbReference type="SAM" id="MobiDB-lite"/>
    </source>
</evidence>
<dbReference type="PANTHER" id="PTHR48206">
    <property type="entry name" value="CHLOROPLAST SENSOR KINASE, CHLOROPLASTIC"/>
    <property type="match status" value="1"/>
</dbReference>
<dbReference type="InterPro" id="IPR053334">
    <property type="entry name" value="Chloroplast_Sensor_Kinase"/>
</dbReference>
<evidence type="ECO:0000313" key="2">
    <source>
        <dbReference type="EMBL" id="GFS35509.1"/>
    </source>
</evidence>
<dbReference type="PANTHER" id="PTHR48206:SF1">
    <property type="entry name" value="CHLOROPLAST SENSOR KINASE, CHLOROPLASTIC"/>
    <property type="match status" value="1"/>
</dbReference>
<gene>
    <name evidence="2" type="ORF">Acr_00g0040280</name>
</gene>
<keyword evidence="3" id="KW-1185">Reference proteome</keyword>
<feature type="compositionally biased region" description="Basic and acidic residues" evidence="1">
    <location>
        <begin position="331"/>
        <end position="358"/>
    </location>
</feature>
<keyword evidence="2" id="KW-0418">Kinase</keyword>
<accession>A0A7J0DI57</accession>
<dbReference type="InterPro" id="IPR032675">
    <property type="entry name" value="LRR_dom_sf"/>
</dbReference>